<dbReference type="EMBL" id="MU806038">
    <property type="protein sequence ID" value="KAJ3841465.1"/>
    <property type="molecule type" value="Genomic_DNA"/>
</dbReference>
<proteinExistence type="predicted"/>
<accession>A0AA38PF16</accession>
<sequence length="176" mass="20755">MDADLPYEGSKGVTTLYLWDAEHPGSPENNHRNGMWLVFSKWDPENGRQENKAVRPFQKNIHRHQTDTDTGIWEHYDLGEPVLNREGTWARIGWWRGKESWVQTLQFGQDTWNPGKPYTDSDTRAHLRDTLNKWTSSKEMKRTGEEKAVCRRMLERNGNARLAPYSEGRMTFYIWN</sequence>
<keyword evidence="2" id="KW-1185">Reference proteome</keyword>
<organism evidence="1 2">
    <name type="scientific">Lentinula raphanica</name>
    <dbReference type="NCBI Taxonomy" id="153919"/>
    <lineage>
        <taxon>Eukaryota</taxon>
        <taxon>Fungi</taxon>
        <taxon>Dikarya</taxon>
        <taxon>Basidiomycota</taxon>
        <taxon>Agaricomycotina</taxon>
        <taxon>Agaricomycetes</taxon>
        <taxon>Agaricomycetidae</taxon>
        <taxon>Agaricales</taxon>
        <taxon>Marasmiineae</taxon>
        <taxon>Omphalotaceae</taxon>
        <taxon>Lentinula</taxon>
    </lineage>
</organism>
<dbReference type="AlphaFoldDB" id="A0AA38PF16"/>
<reference evidence="1" key="1">
    <citation type="submission" date="2022-08" db="EMBL/GenBank/DDBJ databases">
        <authorList>
            <consortium name="DOE Joint Genome Institute"/>
            <person name="Min B."/>
            <person name="Riley R."/>
            <person name="Sierra-Patev S."/>
            <person name="Naranjo-Ortiz M."/>
            <person name="Looney B."/>
            <person name="Konkel Z."/>
            <person name="Slot J.C."/>
            <person name="Sakamoto Y."/>
            <person name="Steenwyk J.L."/>
            <person name="Rokas A."/>
            <person name="Carro J."/>
            <person name="Camarero S."/>
            <person name="Ferreira P."/>
            <person name="Molpeceres G."/>
            <person name="Ruiz-Duenas F.J."/>
            <person name="Serrano A."/>
            <person name="Henrissat B."/>
            <person name="Drula E."/>
            <person name="Hughes K.W."/>
            <person name="Mata J.L."/>
            <person name="Ishikawa N.K."/>
            <person name="Vargas-Isla R."/>
            <person name="Ushijima S."/>
            <person name="Smith C.A."/>
            <person name="Ahrendt S."/>
            <person name="Andreopoulos W."/>
            <person name="He G."/>
            <person name="Labutti K."/>
            <person name="Lipzen A."/>
            <person name="Ng V."/>
            <person name="Sandor L."/>
            <person name="Barry K."/>
            <person name="Martinez A.T."/>
            <person name="Xiao Y."/>
            <person name="Gibbons J.G."/>
            <person name="Terashima K."/>
            <person name="Hibbett D.S."/>
            <person name="Grigoriev I.V."/>
        </authorList>
    </citation>
    <scope>NUCLEOTIDE SEQUENCE</scope>
    <source>
        <strain evidence="1">TFB9207</strain>
    </source>
</reference>
<dbReference type="Proteomes" id="UP001163846">
    <property type="component" value="Unassembled WGS sequence"/>
</dbReference>
<evidence type="ECO:0000313" key="1">
    <source>
        <dbReference type="EMBL" id="KAJ3841465.1"/>
    </source>
</evidence>
<gene>
    <name evidence="1" type="ORF">F5878DRAFT_610136</name>
</gene>
<protein>
    <submittedName>
        <fullName evidence="1">Uncharacterized protein</fullName>
    </submittedName>
</protein>
<comment type="caution">
    <text evidence="1">The sequence shown here is derived from an EMBL/GenBank/DDBJ whole genome shotgun (WGS) entry which is preliminary data.</text>
</comment>
<name>A0AA38PF16_9AGAR</name>
<evidence type="ECO:0000313" key="2">
    <source>
        <dbReference type="Proteomes" id="UP001163846"/>
    </source>
</evidence>